<protein>
    <submittedName>
        <fullName evidence="1">Uncharacterized protein</fullName>
    </submittedName>
</protein>
<dbReference type="EMBL" id="CP120627">
    <property type="protein sequence ID" value="WEW55166.1"/>
    <property type="molecule type" value="Genomic_DNA"/>
</dbReference>
<dbReference type="Proteomes" id="UP001219355">
    <property type="component" value="Chromosome 1"/>
</dbReference>
<evidence type="ECO:0000313" key="2">
    <source>
        <dbReference type="Proteomes" id="UP001219355"/>
    </source>
</evidence>
<dbReference type="SUPFAM" id="SSF81301">
    <property type="entry name" value="Nucleotidyltransferase"/>
    <property type="match status" value="1"/>
</dbReference>
<name>A0AAF0IG09_9EURO</name>
<organism evidence="1 2">
    <name type="scientific">Emydomyces testavorans</name>
    <dbReference type="NCBI Taxonomy" id="2070801"/>
    <lineage>
        <taxon>Eukaryota</taxon>
        <taxon>Fungi</taxon>
        <taxon>Dikarya</taxon>
        <taxon>Ascomycota</taxon>
        <taxon>Pezizomycotina</taxon>
        <taxon>Eurotiomycetes</taxon>
        <taxon>Eurotiomycetidae</taxon>
        <taxon>Onygenales</taxon>
        <taxon>Nannizziopsiaceae</taxon>
        <taxon>Emydomyces</taxon>
    </lineage>
</organism>
<gene>
    <name evidence="1" type="ORF">PRK78_000595</name>
</gene>
<dbReference type="InterPro" id="IPR043519">
    <property type="entry name" value="NT_sf"/>
</dbReference>
<dbReference type="Gene3D" id="3.30.460.40">
    <property type="match status" value="1"/>
</dbReference>
<evidence type="ECO:0000313" key="1">
    <source>
        <dbReference type="EMBL" id="WEW55166.1"/>
    </source>
</evidence>
<keyword evidence="2" id="KW-1185">Reference proteome</keyword>
<proteinExistence type="predicted"/>
<accession>A0AAF0IG09</accession>
<sequence length="237" mass="25789">MAFYANVPQASRTYTVDQGFALASASAHAGFRHLLSAADFISQLLRGRNIPFAIMGGFSLGLRGSQRQTHDVDIATGCNMGQLIQAIAGQQRILRPAGPVSGVMRIYVQTGGDIDPGIPDLYVMVDLILSGGSLGAPDNVQASSEVIAVNTDLGPKNYPVLNILSITRSKLAAYFERASQNDYTDIAFLVERFGQRVRAVRGQLNKNHCRRFFDMYKARVAGDQNRINWARNVLGVA</sequence>
<dbReference type="AlphaFoldDB" id="A0AAF0IG09"/>
<reference evidence="1" key="1">
    <citation type="submission" date="2023-03" db="EMBL/GenBank/DDBJ databases">
        <title>Emydomyces testavorans Genome Sequence.</title>
        <authorList>
            <person name="Hoyer L."/>
        </authorList>
    </citation>
    <scope>NUCLEOTIDE SEQUENCE</scope>
    <source>
        <strain evidence="1">16-2883</strain>
    </source>
</reference>